<dbReference type="Proteomes" id="UP000480164">
    <property type="component" value="Unassembled WGS sequence"/>
</dbReference>
<reference evidence="1 4" key="1">
    <citation type="submission" date="2019-11" db="EMBL/GenBank/DDBJ databases">
        <title>Erwinia sp. nov., isolated from feces of birds in Tibet plateau of China.</title>
        <authorList>
            <person name="Ge Y."/>
        </authorList>
    </citation>
    <scope>NUCLEOTIDE SEQUENCE [LARGE SCALE GENOMIC DNA]</scope>
    <source>
        <strain evidence="1 4">J316</strain>
    </source>
</reference>
<organism evidence="2 3">
    <name type="scientific">Erwinia sorbitola</name>
    <dbReference type="NCBI Taxonomy" id="2681984"/>
    <lineage>
        <taxon>Bacteria</taxon>
        <taxon>Pseudomonadati</taxon>
        <taxon>Pseudomonadota</taxon>
        <taxon>Gammaproteobacteria</taxon>
        <taxon>Enterobacterales</taxon>
        <taxon>Erwiniaceae</taxon>
        <taxon>Erwinia</taxon>
    </lineage>
</organism>
<name>A0A6I6F1U6_9GAMM</name>
<dbReference type="EMBL" id="WLZX01000001">
    <property type="protein sequence ID" value="MTD25571.1"/>
    <property type="molecule type" value="Genomic_DNA"/>
</dbReference>
<evidence type="ECO:0000313" key="1">
    <source>
        <dbReference type="EMBL" id="MTD25571.1"/>
    </source>
</evidence>
<keyword evidence="2" id="KW-0489">Methyltransferase</keyword>
<evidence type="ECO:0000313" key="3">
    <source>
        <dbReference type="Proteomes" id="UP000424752"/>
    </source>
</evidence>
<keyword evidence="4" id="KW-1185">Reference proteome</keyword>
<reference evidence="2 3" key="2">
    <citation type="submission" date="2019-12" db="EMBL/GenBank/DDBJ databases">
        <title>Erwinia sp. nov., isolated from droppings of birds in the Qinghai-Tiebt plateau of China.</title>
        <authorList>
            <person name="Ge Y."/>
        </authorList>
    </citation>
    <scope>NUCLEOTIDE SEQUENCE [LARGE SCALE GENOMIC DNA]</scope>
    <source>
        <strain evidence="2 3">J780</strain>
    </source>
</reference>
<dbReference type="KEGG" id="erwi:GN242_11815"/>
<dbReference type="GO" id="GO:0032259">
    <property type="term" value="P:methylation"/>
    <property type="evidence" value="ECO:0007669"/>
    <property type="project" value="UniProtKB-KW"/>
</dbReference>
<dbReference type="EMBL" id="CP046509">
    <property type="protein sequence ID" value="QGU87870.1"/>
    <property type="molecule type" value="Genomic_DNA"/>
</dbReference>
<proteinExistence type="predicted"/>
<dbReference type="Proteomes" id="UP000424752">
    <property type="component" value="Chromosome"/>
</dbReference>
<evidence type="ECO:0000313" key="2">
    <source>
        <dbReference type="EMBL" id="QGU87870.1"/>
    </source>
</evidence>
<evidence type="ECO:0000313" key="4">
    <source>
        <dbReference type="Proteomes" id="UP000480164"/>
    </source>
</evidence>
<keyword evidence="2" id="KW-0808">Transferase</keyword>
<sequence>MKEITVVEPVFVTDFRCVGSECRDHCCKGWDVTLDKTTVNRYLKSAQIEIRNIASENIVKVKKSFKNWGLMKLTSKGNCAFMDEEKLCKVHKQMGPSALSPTCATYPRTQYMHKYEVKKSLTLSCPEATQKLLTRPDAMLFNQTVQIQAEANKNEDVDNEHKLVNLMCANMVKAAGCNANEGLYGIAMLLLHLEQMKKEQGFNSEALENDYFNIMDAIGNGSAAQNIAEINNNQELQWSLLMRMQTYFSSKTKTRSSDMLQHYLTKLVHIQISDAKDHDIGSSMTRLDAVWNEKVMPWMAERPHLISNYLQYRIYSDSFPGYQGRSPLASLYLLTAEWFMIRSLIAACVELVGEIYEDDIINIIYSFHAVTKHNNSSMAAFFEEIDNVKVNDDLSLIYLLK</sequence>
<dbReference type="RefSeq" id="WP_154750910.1">
    <property type="nucleotide sequence ID" value="NZ_CP046509.1"/>
</dbReference>
<dbReference type="NCBIfam" id="NF038110">
    <property type="entry name" value="Lys_methyl_FliB"/>
    <property type="match status" value="1"/>
</dbReference>
<dbReference type="AlphaFoldDB" id="A0A6I6F1U6"/>
<accession>A0A6I6F1U6</accession>
<gene>
    <name evidence="1" type="ORF">GK011_01235</name>
    <name evidence="2" type="ORF">GN242_11815</name>
</gene>
<accession>A0A6L6GIE8</accession>
<protein>
    <submittedName>
        <fullName evidence="2">Lysine-N-methylase fliB</fullName>
    </submittedName>
</protein>
<dbReference type="GO" id="GO:0008168">
    <property type="term" value="F:methyltransferase activity"/>
    <property type="evidence" value="ECO:0007669"/>
    <property type="project" value="UniProtKB-KW"/>
</dbReference>